<name>A0A4Q1SEE0_9BACT</name>
<keyword evidence="1" id="KW-0812">Transmembrane</keyword>
<organism evidence="2 3">
    <name type="scientific">Silvibacterium dinghuense</name>
    <dbReference type="NCBI Taxonomy" id="1560006"/>
    <lineage>
        <taxon>Bacteria</taxon>
        <taxon>Pseudomonadati</taxon>
        <taxon>Acidobacteriota</taxon>
        <taxon>Terriglobia</taxon>
        <taxon>Terriglobales</taxon>
        <taxon>Acidobacteriaceae</taxon>
        <taxon>Silvibacterium</taxon>
    </lineage>
</organism>
<gene>
    <name evidence="2" type="ORF">ESZ00_13855</name>
</gene>
<reference evidence="2 3" key="1">
    <citation type="journal article" date="2016" name="Int. J. Syst. Evol. Microbiol.">
        <title>Acidipila dinghuensis sp. nov., an acidobacterium isolated from forest soil.</title>
        <authorList>
            <person name="Jiang Y.W."/>
            <person name="Wang J."/>
            <person name="Chen M.H."/>
            <person name="Lv Y.Y."/>
            <person name="Qiu L.H."/>
        </authorList>
    </citation>
    <scope>NUCLEOTIDE SEQUENCE [LARGE SCALE GENOMIC DNA]</scope>
    <source>
        <strain evidence="2 3">DHOF10</strain>
    </source>
</reference>
<keyword evidence="1" id="KW-1133">Transmembrane helix</keyword>
<accession>A0A4Q1SEE0</accession>
<dbReference type="EMBL" id="SDMK01000002">
    <property type="protein sequence ID" value="RXS95639.1"/>
    <property type="molecule type" value="Genomic_DNA"/>
</dbReference>
<dbReference type="Proteomes" id="UP000290253">
    <property type="component" value="Unassembled WGS sequence"/>
</dbReference>
<proteinExistence type="predicted"/>
<evidence type="ECO:0000256" key="1">
    <source>
        <dbReference type="SAM" id="Phobius"/>
    </source>
</evidence>
<dbReference type="OrthoDB" id="1525154at2"/>
<evidence type="ECO:0000313" key="3">
    <source>
        <dbReference type="Proteomes" id="UP000290253"/>
    </source>
</evidence>
<dbReference type="AlphaFoldDB" id="A0A4Q1SEE0"/>
<comment type="caution">
    <text evidence="2">The sequence shown here is derived from an EMBL/GenBank/DDBJ whole genome shotgun (WGS) entry which is preliminary data.</text>
</comment>
<dbReference type="RefSeq" id="WP_129208835.1">
    <property type="nucleotide sequence ID" value="NZ_BMGU01000004.1"/>
</dbReference>
<feature type="transmembrane region" description="Helical" evidence="1">
    <location>
        <begin position="31"/>
        <end position="52"/>
    </location>
</feature>
<keyword evidence="1" id="KW-0472">Membrane</keyword>
<sequence>MKYLELILSAAGIVVILAVPLLFFHQQQLRWEAAAIAAACVGVIHGVIFFVVRHRQRLVRQTTIREMRLVVEDIVRNQMTVVSLSAGLNVEPSSATRQREWAQRSIDAAQEIGRRLNDIDAERLSVLVKRRPGVV</sequence>
<protein>
    <submittedName>
        <fullName evidence="2">Uncharacterized protein</fullName>
    </submittedName>
</protein>
<keyword evidence="3" id="KW-1185">Reference proteome</keyword>
<evidence type="ECO:0000313" key="2">
    <source>
        <dbReference type="EMBL" id="RXS95639.1"/>
    </source>
</evidence>
<feature type="transmembrane region" description="Helical" evidence="1">
    <location>
        <begin position="7"/>
        <end position="25"/>
    </location>
</feature>